<organism evidence="4 5">
    <name type="scientific">Penicillium fimorum</name>
    <dbReference type="NCBI Taxonomy" id="1882269"/>
    <lineage>
        <taxon>Eukaryota</taxon>
        <taxon>Fungi</taxon>
        <taxon>Dikarya</taxon>
        <taxon>Ascomycota</taxon>
        <taxon>Pezizomycotina</taxon>
        <taxon>Eurotiomycetes</taxon>
        <taxon>Eurotiomycetidae</taxon>
        <taxon>Eurotiales</taxon>
        <taxon>Aspergillaceae</taxon>
        <taxon>Penicillium</taxon>
    </lineage>
</organism>
<feature type="domain" description="Beta-lactamase-like ARB-00930-like C-terminal" evidence="3">
    <location>
        <begin position="426"/>
        <end position="563"/>
    </location>
</feature>
<dbReference type="InterPro" id="IPR001466">
    <property type="entry name" value="Beta-lactam-related"/>
</dbReference>
<dbReference type="Pfam" id="PF00144">
    <property type="entry name" value="Beta-lactamase"/>
    <property type="match status" value="1"/>
</dbReference>
<dbReference type="Gene3D" id="3.40.710.10">
    <property type="entry name" value="DD-peptidase/beta-lactamase superfamily"/>
    <property type="match status" value="1"/>
</dbReference>
<reference evidence="4" key="1">
    <citation type="submission" date="2022-12" db="EMBL/GenBank/DDBJ databases">
        <authorList>
            <person name="Petersen C."/>
        </authorList>
    </citation>
    <scope>NUCLEOTIDE SEQUENCE</scope>
    <source>
        <strain evidence="4">IBT 29495</strain>
    </source>
</reference>
<reference evidence="4" key="2">
    <citation type="journal article" date="2023" name="IMA Fungus">
        <title>Comparative genomic study of the Penicillium genus elucidates a diverse pangenome and 15 lateral gene transfer events.</title>
        <authorList>
            <person name="Petersen C."/>
            <person name="Sorensen T."/>
            <person name="Nielsen M.R."/>
            <person name="Sondergaard T.E."/>
            <person name="Sorensen J.L."/>
            <person name="Fitzpatrick D.A."/>
            <person name="Frisvad J.C."/>
            <person name="Nielsen K.L."/>
        </authorList>
    </citation>
    <scope>NUCLEOTIDE SEQUENCE</scope>
    <source>
        <strain evidence="4">IBT 29495</strain>
    </source>
</reference>
<protein>
    <recommendedName>
        <fullName evidence="6">Beta-lactamase-related domain-containing protein</fullName>
    </recommendedName>
</protein>
<dbReference type="SUPFAM" id="SSF56601">
    <property type="entry name" value="beta-lactamase/transpeptidase-like"/>
    <property type="match status" value="1"/>
</dbReference>
<name>A0A9W9XX17_9EURO</name>
<dbReference type="PANTHER" id="PTHR22935">
    <property type="entry name" value="PENICILLIN-BINDING PROTEIN"/>
    <property type="match status" value="1"/>
</dbReference>
<proteinExistence type="predicted"/>
<comment type="caution">
    <text evidence="4">The sequence shown here is derived from an EMBL/GenBank/DDBJ whole genome shotgun (WGS) entry which is preliminary data.</text>
</comment>
<feature type="signal peptide" evidence="1">
    <location>
        <begin position="1"/>
        <end position="20"/>
    </location>
</feature>
<dbReference type="Pfam" id="PF26335">
    <property type="entry name" value="ARB_00930_C"/>
    <property type="match status" value="1"/>
</dbReference>
<evidence type="ECO:0000259" key="3">
    <source>
        <dbReference type="Pfam" id="PF26335"/>
    </source>
</evidence>
<dbReference type="PANTHER" id="PTHR22935:SF97">
    <property type="entry name" value="BETA-LACTAMASE-RELATED DOMAIN-CONTAINING PROTEIN"/>
    <property type="match status" value="1"/>
</dbReference>
<feature type="domain" description="Beta-lactamase-related" evidence="2">
    <location>
        <begin position="69"/>
        <end position="414"/>
    </location>
</feature>
<evidence type="ECO:0000256" key="1">
    <source>
        <dbReference type="SAM" id="SignalP"/>
    </source>
</evidence>
<accession>A0A9W9XX17</accession>
<dbReference type="AlphaFoldDB" id="A0A9W9XX17"/>
<evidence type="ECO:0000313" key="4">
    <source>
        <dbReference type="EMBL" id="KAJ5504779.1"/>
    </source>
</evidence>
<feature type="chain" id="PRO_5040929155" description="Beta-lactamase-related domain-containing protein" evidence="1">
    <location>
        <begin position="21"/>
        <end position="564"/>
    </location>
</feature>
<dbReference type="OrthoDB" id="10250282at2759"/>
<keyword evidence="5" id="KW-1185">Reference proteome</keyword>
<dbReference type="InterPro" id="IPR058664">
    <property type="entry name" value="ARB_00930-like_C"/>
</dbReference>
<evidence type="ECO:0000313" key="5">
    <source>
        <dbReference type="Proteomes" id="UP001149954"/>
    </source>
</evidence>
<evidence type="ECO:0000259" key="2">
    <source>
        <dbReference type="Pfam" id="PF00144"/>
    </source>
</evidence>
<gene>
    <name evidence="4" type="ORF">N7463_007653</name>
</gene>
<evidence type="ECO:0008006" key="6">
    <source>
        <dbReference type="Google" id="ProtNLM"/>
    </source>
</evidence>
<dbReference type="InterPro" id="IPR051478">
    <property type="entry name" value="Beta-lactamase-like_AB/R"/>
</dbReference>
<sequence>MKSSWYSPLLVLCTASIANSIKLCPLMGPSWPAPTGLSTDPTITTALQNVTTTIQQAISAGNLSSNSISLQIFDAKDPNTLFSLSHTAAEIDTTIGVSQVDENTIFRIGSTSKVFTMLLLLIENGFFPMQDPIAKYIPELRQAAIDNLRNSTEWEDGIDFTKWNEVTIGELGSHLAGIARDYAVLDLTEQAPMVEELGFPALPESQVPTCGSNNPCNRKEFFKGLVQSRPIFPTSSTPVYSNAAFQILGYALEAMTGKDFQNVLAYDVLKPLNLSRTFYNTPDISLGVVPDSDGQKYWNFAMGDETPAGGMYSSAKDMATVGRAILNSTLVSPGITRRWMKPTAHTSSLGYDVGAPWEILSIGKKRPIDLYTKSGDIGVYSSVLALSVDHGVGFTILSAGNNTHSTVALASDLISAILIPALEQSAKDQAHQRFAGTYSLGASNSSITITTDNGPGLVVTNWINNSDMLNAFMALNGISDPSQLSIRLYPTGLESPGRISFRAVVPPPLPSGIGPFTSSCITWVTVDSHVYGNVGIDEFVFNVDQNGNAVSVSPRALHTTLEKT</sequence>
<dbReference type="InterPro" id="IPR012338">
    <property type="entry name" value="Beta-lactam/transpept-like"/>
</dbReference>
<dbReference type="EMBL" id="JAPWDS010000003">
    <property type="protein sequence ID" value="KAJ5504779.1"/>
    <property type="molecule type" value="Genomic_DNA"/>
</dbReference>
<keyword evidence="1" id="KW-0732">Signal</keyword>
<dbReference type="Proteomes" id="UP001149954">
    <property type="component" value="Unassembled WGS sequence"/>
</dbReference>